<feature type="signal peptide" evidence="7">
    <location>
        <begin position="1"/>
        <end position="24"/>
    </location>
</feature>
<accession>A0A938BLI9</accession>
<dbReference type="PROSITE" id="PS51257">
    <property type="entry name" value="PROKAR_LIPOPROTEIN"/>
    <property type="match status" value="1"/>
</dbReference>
<comment type="similarity">
    <text evidence="6">Belongs to the peptidase M48 family.</text>
</comment>
<sequence>MATLFKSAAIAAVALSLLAGCSTALPTGLQARGASKVRAKLLSYEDVFAVVTNRTIPNTGVVTAGMPAVMAAPSDVLAQRGTENLFSQVVGKTLPELDPVLDASMKEAIAQELPQSLYNTDPEVNTYVQGIADRLAKAKGLPSFEAYVLDIDDWNAFNAGGTSMYIFTGLIKGVKDEAELAGVMAHEMTHGLKRHGLQHIVGSLADSAARSYVAKAHPAPKAELDLIKATMLTMTPAQRRD</sequence>
<evidence type="ECO:0000313" key="9">
    <source>
        <dbReference type="EMBL" id="MBM3275346.1"/>
    </source>
</evidence>
<evidence type="ECO:0000256" key="4">
    <source>
        <dbReference type="ARBA" id="ARBA00022833"/>
    </source>
</evidence>
<dbReference type="EMBL" id="VGJX01000539">
    <property type="protein sequence ID" value="MBM3275346.1"/>
    <property type="molecule type" value="Genomic_DNA"/>
</dbReference>
<keyword evidence="7" id="KW-0732">Signal</keyword>
<feature type="domain" description="Peptidase M48" evidence="8">
    <location>
        <begin position="124"/>
        <end position="216"/>
    </location>
</feature>
<evidence type="ECO:0000256" key="5">
    <source>
        <dbReference type="ARBA" id="ARBA00023049"/>
    </source>
</evidence>
<protein>
    <submittedName>
        <fullName evidence="9">M48 family metalloprotease</fullName>
    </submittedName>
</protein>
<gene>
    <name evidence="9" type="ORF">FJZ00_09345</name>
</gene>
<dbReference type="GO" id="GO:0046872">
    <property type="term" value="F:metal ion binding"/>
    <property type="evidence" value="ECO:0007669"/>
    <property type="project" value="UniProtKB-KW"/>
</dbReference>
<keyword evidence="2" id="KW-0479">Metal-binding</keyword>
<evidence type="ECO:0000256" key="7">
    <source>
        <dbReference type="SAM" id="SignalP"/>
    </source>
</evidence>
<evidence type="ECO:0000256" key="1">
    <source>
        <dbReference type="ARBA" id="ARBA00022670"/>
    </source>
</evidence>
<evidence type="ECO:0000313" key="10">
    <source>
        <dbReference type="Proteomes" id="UP000703893"/>
    </source>
</evidence>
<dbReference type="InterPro" id="IPR051156">
    <property type="entry name" value="Mito/Outer_Membr_Metalloprot"/>
</dbReference>
<dbReference type="AlphaFoldDB" id="A0A938BLI9"/>
<keyword evidence="5 6" id="KW-0482">Metalloprotease</keyword>
<dbReference type="Gene3D" id="3.30.2010.10">
    <property type="entry name" value="Metalloproteases ('zincins'), catalytic domain"/>
    <property type="match status" value="1"/>
</dbReference>
<dbReference type="Proteomes" id="UP000703893">
    <property type="component" value="Unassembled WGS sequence"/>
</dbReference>
<evidence type="ECO:0000256" key="6">
    <source>
        <dbReference type="RuleBase" id="RU003983"/>
    </source>
</evidence>
<evidence type="ECO:0000256" key="2">
    <source>
        <dbReference type="ARBA" id="ARBA00022723"/>
    </source>
</evidence>
<keyword evidence="3 6" id="KW-0378">Hydrolase</keyword>
<keyword evidence="1 6" id="KW-0645">Protease</keyword>
<feature type="non-terminal residue" evidence="9">
    <location>
        <position position="241"/>
    </location>
</feature>
<keyword evidence="4 6" id="KW-0862">Zinc</keyword>
<dbReference type="PANTHER" id="PTHR22726:SF1">
    <property type="entry name" value="METALLOENDOPEPTIDASE OMA1, MITOCHONDRIAL"/>
    <property type="match status" value="1"/>
</dbReference>
<name>A0A938BLI9_9BACT</name>
<evidence type="ECO:0000256" key="3">
    <source>
        <dbReference type="ARBA" id="ARBA00022801"/>
    </source>
</evidence>
<dbReference type="Pfam" id="PF01435">
    <property type="entry name" value="Peptidase_M48"/>
    <property type="match status" value="1"/>
</dbReference>
<organism evidence="9 10">
    <name type="scientific">Candidatus Tanganyikabacteria bacterium</name>
    <dbReference type="NCBI Taxonomy" id="2961651"/>
    <lineage>
        <taxon>Bacteria</taxon>
        <taxon>Bacillati</taxon>
        <taxon>Candidatus Sericytochromatia</taxon>
        <taxon>Candidatus Tanganyikabacteria</taxon>
    </lineage>
</organism>
<feature type="chain" id="PRO_5037689419" evidence="7">
    <location>
        <begin position="25"/>
        <end position="241"/>
    </location>
</feature>
<reference evidence="9 10" key="1">
    <citation type="submission" date="2019-03" db="EMBL/GenBank/DDBJ databases">
        <title>Lake Tanganyika Metagenome-Assembled Genomes (MAGs).</title>
        <authorList>
            <person name="Tran P."/>
        </authorList>
    </citation>
    <scope>NUCLEOTIDE SEQUENCE [LARGE SCALE GENOMIC DNA]</scope>
    <source>
        <strain evidence="9">K_DeepCast_65m_m2_236</strain>
    </source>
</reference>
<comment type="caution">
    <text evidence="9">The sequence shown here is derived from an EMBL/GenBank/DDBJ whole genome shotgun (WGS) entry which is preliminary data.</text>
</comment>
<evidence type="ECO:0000259" key="8">
    <source>
        <dbReference type="Pfam" id="PF01435"/>
    </source>
</evidence>
<dbReference type="GO" id="GO:0051603">
    <property type="term" value="P:proteolysis involved in protein catabolic process"/>
    <property type="evidence" value="ECO:0007669"/>
    <property type="project" value="TreeGrafter"/>
</dbReference>
<proteinExistence type="inferred from homology"/>
<dbReference type="PANTHER" id="PTHR22726">
    <property type="entry name" value="METALLOENDOPEPTIDASE OMA1"/>
    <property type="match status" value="1"/>
</dbReference>
<dbReference type="InterPro" id="IPR001915">
    <property type="entry name" value="Peptidase_M48"/>
</dbReference>
<comment type="cofactor">
    <cofactor evidence="6">
        <name>Zn(2+)</name>
        <dbReference type="ChEBI" id="CHEBI:29105"/>
    </cofactor>
    <text evidence="6">Binds 1 zinc ion per subunit.</text>
</comment>
<dbReference type="GO" id="GO:0016020">
    <property type="term" value="C:membrane"/>
    <property type="evidence" value="ECO:0007669"/>
    <property type="project" value="TreeGrafter"/>
</dbReference>
<dbReference type="GO" id="GO:0004222">
    <property type="term" value="F:metalloendopeptidase activity"/>
    <property type="evidence" value="ECO:0007669"/>
    <property type="project" value="InterPro"/>
</dbReference>